<name>A0A6A6W9E7_9PEZI</name>
<dbReference type="GO" id="GO:0060628">
    <property type="term" value="P:regulation of ER to Golgi vesicle-mediated transport"/>
    <property type="evidence" value="ECO:0007669"/>
    <property type="project" value="TreeGrafter"/>
</dbReference>
<dbReference type="GO" id="GO:0006888">
    <property type="term" value="P:endoplasmic reticulum to Golgi vesicle-mediated transport"/>
    <property type="evidence" value="ECO:0007669"/>
    <property type="project" value="InterPro"/>
</dbReference>
<accession>A0A6A6W9E7</accession>
<dbReference type="PROSITE" id="PS51386">
    <property type="entry name" value="RINT1_TIP20"/>
    <property type="match status" value="1"/>
</dbReference>
<dbReference type="AlphaFoldDB" id="A0A6A6W9E7"/>
<dbReference type="GO" id="GO:0070939">
    <property type="term" value="C:Dsl1/NZR complex"/>
    <property type="evidence" value="ECO:0007669"/>
    <property type="project" value="InterPro"/>
</dbReference>
<gene>
    <name evidence="1" type="ORF">EJ05DRAFT_465225</name>
</gene>
<dbReference type="Gene3D" id="1.20.58.1420">
    <property type="entry name" value="Dsl1p vesicle tethering complex, Tip20p subunit, domain B"/>
    <property type="match status" value="1"/>
</dbReference>
<dbReference type="InterPro" id="IPR042042">
    <property type="entry name" value="Tip20p_domB"/>
</dbReference>
<dbReference type="Proteomes" id="UP000799437">
    <property type="component" value="Unassembled WGS sequence"/>
</dbReference>
<dbReference type="InterPro" id="IPR007528">
    <property type="entry name" value="RINT1_Tip20"/>
</dbReference>
<dbReference type="PANTHER" id="PTHR13520">
    <property type="entry name" value="RAD50-INTERACTING PROTEIN 1 RINT-1"/>
    <property type="match status" value="1"/>
</dbReference>
<dbReference type="Pfam" id="PF04437">
    <property type="entry name" value="RINT1_TIP1"/>
    <property type="match status" value="1"/>
</dbReference>
<evidence type="ECO:0000313" key="2">
    <source>
        <dbReference type="Proteomes" id="UP000799437"/>
    </source>
</evidence>
<dbReference type="InterPro" id="IPR042044">
    <property type="entry name" value="EXOC6PINT-1/Sec15/Tip20_C_dom2"/>
</dbReference>
<sequence>MAAAAADGDCAVRVADYVDDKLQTSADLATVDALLTDVRTRYGLLKSQLDHATRELEDAKKASRDHAIQLHRQSEQFNKVQDDITRRLQIVMQSETSDDAVPQFDAIFQKLQRLDVAAGYVGLLKEVDTLSQESDRLLDTPGQDALEPYRRLRTLAATLGPLQDAADGAAPHLLHDVQKRVRHVYGRIKESYATELDKLLHQLGWPKSDVVIPATLQDEWDDCVGKLLDLQRLDLLEQEESKTKQGSDKGPTILLPLEVLVLPLEMRFRYHFEGDRPTNRLEKPEYFLSHVTSLLASYNTFIVSYVQPVLLNRFRGTDLAFNAAYIDATSALITALLPMVRTKVFSSIQRAAAQPQLLSHYMHELMNFDTTIRDEWRYEGGYGIEGWKGITWEVLVQMDLFGRWLQVEKDFALARYRDIIQSPDSGELDFDSMDAGATKPTKAAIRVNDLLETITERYRPLSSFSQKLRFLIDIQISIFDSYHARLHEALEAYLTLTSTVGRSLQGTTAEEDSSLKGVGGLDRLCRVYGSADYLERAMRDWSDDVFFLELWEELQDRARNSASLGKTTAAMSVTDVAEKTSSTVGSDGEGGALFDETASAYQRLRVRAEKIIVETLNHAVSLALRPYTRINPWSTLPASGPSTSALPTTTTTAELDTTLHTLRESFTFLARAVAQAPLRRVVRQVLASLQTALWNGVLVKHTFSTAGAAQLGADVASICRVVDLAVGGGGGGGSTGSSAVAESGLRKLREGVLLLGLPFRSGGGSGGDSSEEAASGLGLWQVEKRLFADNEQARGVLEELGLEVVGEAEARSVLGRRIELGS</sequence>
<reference evidence="1" key="1">
    <citation type="journal article" date="2020" name="Stud. Mycol.">
        <title>101 Dothideomycetes genomes: a test case for predicting lifestyles and emergence of pathogens.</title>
        <authorList>
            <person name="Haridas S."/>
            <person name="Albert R."/>
            <person name="Binder M."/>
            <person name="Bloem J."/>
            <person name="Labutti K."/>
            <person name="Salamov A."/>
            <person name="Andreopoulos B."/>
            <person name="Baker S."/>
            <person name="Barry K."/>
            <person name="Bills G."/>
            <person name="Bluhm B."/>
            <person name="Cannon C."/>
            <person name="Castanera R."/>
            <person name="Culley D."/>
            <person name="Daum C."/>
            <person name="Ezra D."/>
            <person name="Gonzalez J."/>
            <person name="Henrissat B."/>
            <person name="Kuo A."/>
            <person name="Liang C."/>
            <person name="Lipzen A."/>
            <person name="Lutzoni F."/>
            <person name="Magnuson J."/>
            <person name="Mondo S."/>
            <person name="Nolan M."/>
            <person name="Ohm R."/>
            <person name="Pangilinan J."/>
            <person name="Park H.-J."/>
            <person name="Ramirez L."/>
            <person name="Alfaro M."/>
            <person name="Sun H."/>
            <person name="Tritt A."/>
            <person name="Yoshinaga Y."/>
            <person name="Zwiers L.-H."/>
            <person name="Turgeon B."/>
            <person name="Goodwin S."/>
            <person name="Spatafora J."/>
            <person name="Crous P."/>
            <person name="Grigoriev I."/>
        </authorList>
    </citation>
    <scope>NUCLEOTIDE SEQUENCE</scope>
    <source>
        <strain evidence="1">CBS 121739</strain>
    </source>
</reference>
<evidence type="ECO:0000313" key="1">
    <source>
        <dbReference type="EMBL" id="KAF2758217.1"/>
    </source>
</evidence>
<dbReference type="GeneID" id="54483826"/>
<proteinExistence type="predicted"/>
<dbReference type="GO" id="GO:0006890">
    <property type="term" value="P:retrograde vesicle-mediated transport, Golgi to endoplasmic reticulum"/>
    <property type="evidence" value="ECO:0007669"/>
    <property type="project" value="InterPro"/>
</dbReference>
<dbReference type="PANTHER" id="PTHR13520:SF0">
    <property type="entry name" value="RAD50-INTERACTING PROTEIN 1"/>
    <property type="match status" value="1"/>
</dbReference>
<dbReference type="Gene3D" id="1.20.58.670">
    <property type="entry name" value="Dsl1p vesicle tethering complex, Tip20p subunit, domain D"/>
    <property type="match status" value="1"/>
</dbReference>
<organism evidence="1 2">
    <name type="scientific">Pseudovirgaria hyperparasitica</name>
    <dbReference type="NCBI Taxonomy" id="470096"/>
    <lineage>
        <taxon>Eukaryota</taxon>
        <taxon>Fungi</taxon>
        <taxon>Dikarya</taxon>
        <taxon>Ascomycota</taxon>
        <taxon>Pezizomycotina</taxon>
        <taxon>Dothideomycetes</taxon>
        <taxon>Dothideomycetes incertae sedis</taxon>
        <taxon>Acrospermales</taxon>
        <taxon>Acrospermaceae</taxon>
        <taxon>Pseudovirgaria</taxon>
    </lineage>
</organism>
<dbReference type="RefSeq" id="XP_033600668.1">
    <property type="nucleotide sequence ID" value="XM_033742772.1"/>
</dbReference>
<protein>
    <submittedName>
        <fullName evidence="1">RINT-1 family protein</fullName>
    </submittedName>
</protein>
<dbReference type="OrthoDB" id="2189254at2759"/>
<keyword evidence="2" id="KW-1185">Reference proteome</keyword>
<dbReference type="EMBL" id="ML996572">
    <property type="protein sequence ID" value="KAF2758217.1"/>
    <property type="molecule type" value="Genomic_DNA"/>
</dbReference>